<dbReference type="PANTHER" id="PTHR13158">
    <property type="match status" value="1"/>
</dbReference>
<dbReference type="GO" id="GO:0019674">
    <property type="term" value="P:NAD+ metabolic process"/>
    <property type="evidence" value="ECO:0007669"/>
    <property type="project" value="TreeGrafter"/>
</dbReference>
<dbReference type="GO" id="GO:0005739">
    <property type="term" value="C:mitochondrion"/>
    <property type="evidence" value="ECO:0007669"/>
    <property type="project" value="TreeGrafter"/>
</dbReference>
<keyword evidence="1" id="KW-0472">Membrane</keyword>
<feature type="transmembrane region" description="Helical" evidence="1">
    <location>
        <begin position="6"/>
        <end position="25"/>
    </location>
</feature>
<evidence type="ECO:0000256" key="1">
    <source>
        <dbReference type="SAM" id="Phobius"/>
    </source>
</evidence>
<sequence length="96" mass="11414">MSNPLFNLFYFNIICFSFTLLRWLWRQRIRLYLEGTGINPVPVDLHEQQLSLNQHSRAFNIERVHDERFEASGPQLLPVRALNEVFIGESLSSRYF</sequence>
<name>A0AB34H5I2_ESCRO</name>
<proteinExistence type="predicted"/>
<keyword evidence="1" id="KW-1133">Transmembrane helix</keyword>
<dbReference type="GO" id="GO:0003951">
    <property type="term" value="F:NAD+ kinase activity"/>
    <property type="evidence" value="ECO:0007669"/>
    <property type="project" value="TreeGrafter"/>
</dbReference>
<organism evidence="2 3">
    <name type="scientific">Eschrichtius robustus</name>
    <name type="common">California gray whale</name>
    <name type="synonym">Eschrichtius gibbosus</name>
    <dbReference type="NCBI Taxonomy" id="9764"/>
    <lineage>
        <taxon>Eukaryota</taxon>
        <taxon>Metazoa</taxon>
        <taxon>Chordata</taxon>
        <taxon>Craniata</taxon>
        <taxon>Vertebrata</taxon>
        <taxon>Euteleostomi</taxon>
        <taxon>Mammalia</taxon>
        <taxon>Eutheria</taxon>
        <taxon>Laurasiatheria</taxon>
        <taxon>Artiodactyla</taxon>
        <taxon>Whippomorpha</taxon>
        <taxon>Cetacea</taxon>
        <taxon>Mysticeti</taxon>
        <taxon>Eschrichtiidae</taxon>
        <taxon>Eschrichtius</taxon>
    </lineage>
</organism>
<evidence type="ECO:0000313" key="2">
    <source>
        <dbReference type="EMBL" id="KAJ8787503.1"/>
    </source>
</evidence>
<dbReference type="PANTHER" id="PTHR13158:SF5">
    <property type="entry name" value="NAD KINASE 2, MITOCHONDRIAL"/>
    <property type="match status" value="1"/>
</dbReference>
<accession>A0AB34H5I2</accession>
<keyword evidence="1" id="KW-0812">Transmembrane</keyword>
<dbReference type="EMBL" id="JAIQCJ010001787">
    <property type="protein sequence ID" value="KAJ8787503.1"/>
    <property type="molecule type" value="Genomic_DNA"/>
</dbReference>
<keyword evidence="3" id="KW-1185">Reference proteome</keyword>
<comment type="caution">
    <text evidence="2">The sequence shown here is derived from an EMBL/GenBank/DDBJ whole genome shotgun (WGS) entry which is preliminary data.</text>
</comment>
<gene>
    <name evidence="2" type="ORF">J1605_022988</name>
</gene>
<protein>
    <submittedName>
        <fullName evidence="2">Uncharacterized protein</fullName>
    </submittedName>
</protein>
<evidence type="ECO:0000313" key="3">
    <source>
        <dbReference type="Proteomes" id="UP001159641"/>
    </source>
</evidence>
<dbReference type="Proteomes" id="UP001159641">
    <property type="component" value="Unassembled WGS sequence"/>
</dbReference>
<dbReference type="AlphaFoldDB" id="A0AB34H5I2"/>
<reference evidence="2 3" key="1">
    <citation type="submission" date="2022-11" db="EMBL/GenBank/DDBJ databases">
        <title>Whole genome sequence of Eschrichtius robustus ER-17-0199.</title>
        <authorList>
            <person name="Bruniche-Olsen A."/>
            <person name="Black A.N."/>
            <person name="Fields C.J."/>
            <person name="Walden K."/>
            <person name="Dewoody J.A."/>
        </authorList>
    </citation>
    <scope>NUCLEOTIDE SEQUENCE [LARGE SCALE GENOMIC DNA]</scope>
    <source>
        <strain evidence="2">ER-17-0199</strain>
        <tissue evidence="2">Blubber</tissue>
    </source>
</reference>